<reference evidence="1" key="1">
    <citation type="submission" date="2024-12" db="EMBL/GenBank/DDBJ databases">
        <authorList>
            <person name="Wu N."/>
        </authorList>
    </citation>
    <scope>NUCLEOTIDE SEQUENCE</scope>
    <source>
        <strain evidence="1">P15</strain>
    </source>
</reference>
<organism evidence="1 2">
    <name type="scientific">Paenibacillus mesotrionivorans</name>
    <dbReference type="NCBI Taxonomy" id="3160968"/>
    <lineage>
        <taxon>Bacteria</taxon>
        <taxon>Bacillati</taxon>
        <taxon>Bacillota</taxon>
        <taxon>Bacilli</taxon>
        <taxon>Bacillales</taxon>
        <taxon>Paenibacillaceae</taxon>
        <taxon>Paenibacillus</taxon>
    </lineage>
</organism>
<keyword evidence="1" id="KW-0808">Transferase</keyword>
<evidence type="ECO:0000313" key="1">
    <source>
        <dbReference type="EMBL" id="MFM9329272.1"/>
    </source>
</evidence>
<accession>A0ACC7NXZ5</accession>
<dbReference type="EMBL" id="JBJURJ010000008">
    <property type="protein sequence ID" value="MFM9329272.1"/>
    <property type="molecule type" value="Genomic_DNA"/>
</dbReference>
<dbReference type="EC" id="2.3.-.-" evidence="1"/>
<gene>
    <name evidence="1" type="ORF">ACI1P1_13335</name>
</gene>
<comment type="caution">
    <text evidence="1">The sequence shown here is derived from an EMBL/GenBank/DDBJ whole genome shotgun (WGS) entry which is preliminary data.</text>
</comment>
<dbReference type="Proteomes" id="UP001631969">
    <property type="component" value="Unassembled WGS sequence"/>
</dbReference>
<keyword evidence="1" id="KW-0012">Acyltransferase</keyword>
<name>A0ACC7NXZ5_9BACL</name>
<protein>
    <submittedName>
        <fullName evidence="1">GNAT family N-acetyltransferase</fullName>
        <ecNumber evidence="1">2.3.-.-</ecNumber>
    </submittedName>
</protein>
<keyword evidence="2" id="KW-1185">Reference proteome</keyword>
<evidence type="ECO:0000313" key="2">
    <source>
        <dbReference type="Proteomes" id="UP001631969"/>
    </source>
</evidence>
<proteinExistence type="predicted"/>
<sequence>MNDHLNIRKMTDDDCVAVTHIIHDNLRHVNSRDYPVEIINNMCRLFTPAYISEISKTRSVFVIVRETEIVGTASLDKDTIYTVFVDVQYHRSGIGRKLIQHVEKIALQSGVAQLKLPSSITGQGFYEKLGYKAIKVIESEEFGRDIIMLKELSVTE</sequence>